<protein>
    <submittedName>
        <fullName evidence="1">Uncharacterized protein</fullName>
    </submittedName>
</protein>
<comment type="caution">
    <text evidence="1">The sequence shown here is derived from an EMBL/GenBank/DDBJ whole genome shotgun (WGS) entry which is preliminary data.</text>
</comment>
<gene>
    <name evidence="1" type="ORF">CP373A1_11500</name>
</gene>
<keyword evidence="2" id="KW-1185">Reference proteome</keyword>
<dbReference type="PROSITE" id="PS01228">
    <property type="entry name" value="COF_1"/>
    <property type="match status" value="1"/>
</dbReference>
<dbReference type="eggNOG" id="COG0561">
    <property type="taxonomic scope" value="Bacteria"/>
</dbReference>
<sequence>MTLFVSDLDGTLLNNSAEVSKESAILLNKSIESGINFTIATARTPATIVNILKDINIKLPIITMNGAAIYDIKNNKYLNFTSLPKEKGLEVYRLIKSFNINAFIYTINNNHLYVYYDKLVHPYQLEFYNSRKATKYKTFIQGELNPNFDVLYFTIMDYEDKIITLYEKLKLLSDLYIVKYRDTYNKDIINLEIYDIKSSKANAISMIKNRYNFENLITFGDNLNDIPMFNISDECYAVGNAVQDLKDISTKIIGKNTDNSVAKFIHNCI</sequence>
<dbReference type="Gene3D" id="3.30.1240.10">
    <property type="match status" value="1"/>
</dbReference>
<dbReference type="SUPFAM" id="SSF56784">
    <property type="entry name" value="HAD-like"/>
    <property type="match status" value="1"/>
</dbReference>
<dbReference type="InterPro" id="IPR023214">
    <property type="entry name" value="HAD_sf"/>
</dbReference>
<dbReference type="AlphaFoldDB" id="A0A174GRY0"/>
<dbReference type="RefSeq" id="WP_027098641.1">
    <property type="nucleotide sequence ID" value="NZ_CABHIH010000004.1"/>
</dbReference>
<dbReference type="GeneID" id="42776469"/>
<dbReference type="PANTHER" id="PTHR10000">
    <property type="entry name" value="PHOSPHOSERINE PHOSPHATASE"/>
    <property type="match status" value="1"/>
</dbReference>
<dbReference type="InterPro" id="IPR006379">
    <property type="entry name" value="HAD-SF_hydro_IIB"/>
</dbReference>
<evidence type="ECO:0000313" key="1">
    <source>
        <dbReference type="EMBL" id="OBY10121.1"/>
    </source>
</evidence>
<evidence type="ECO:0000313" key="2">
    <source>
        <dbReference type="Proteomes" id="UP000092714"/>
    </source>
</evidence>
<dbReference type="GO" id="GO:0000287">
    <property type="term" value="F:magnesium ion binding"/>
    <property type="evidence" value="ECO:0007669"/>
    <property type="project" value="TreeGrafter"/>
</dbReference>
<dbReference type="EMBL" id="MAPZ01000024">
    <property type="protein sequence ID" value="OBY10121.1"/>
    <property type="molecule type" value="Genomic_DNA"/>
</dbReference>
<name>A0A174GRY0_9CLOT</name>
<dbReference type="PANTHER" id="PTHR10000:SF8">
    <property type="entry name" value="HAD SUPERFAMILY HYDROLASE-LIKE, TYPE 3"/>
    <property type="match status" value="1"/>
</dbReference>
<proteinExistence type="predicted"/>
<dbReference type="NCBIfam" id="TIGR01484">
    <property type="entry name" value="HAD-SF-IIB"/>
    <property type="match status" value="1"/>
</dbReference>
<dbReference type="GO" id="GO:0005829">
    <property type="term" value="C:cytosol"/>
    <property type="evidence" value="ECO:0007669"/>
    <property type="project" value="TreeGrafter"/>
</dbReference>
<dbReference type="GO" id="GO:0016791">
    <property type="term" value="F:phosphatase activity"/>
    <property type="evidence" value="ECO:0007669"/>
    <property type="project" value="TreeGrafter"/>
</dbReference>
<dbReference type="Gene3D" id="3.40.50.1000">
    <property type="entry name" value="HAD superfamily/HAD-like"/>
    <property type="match status" value="1"/>
</dbReference>
<dbReference type="InterPro" id="IPR036412">
    <property type="entry name" value="HAD-like_sf"/>
</dbReference>
<dbReference type="OrthoDB" id="9810101at2"/>
<dbReference type="Pfam" id="PF08282">
    <property type="entry name" value="Hydrolase_3"/>
    <property type="match status" value="1"/>
</dbReference>
<accession>A0A174GRY0</accession>
<organism evidence="1 2">
    <name type="scientific">Clostridium paraputrificum</name>
    <dbReference type="NCBI Taxonomy" id="29363"/>
    <lineage>
        <taxon>Bacteria</taxon>
        <taxon>Bacillati</taxon>
        <taxon>Bacillota</taxon>
        <taxon>Clostridia</taxon>
        <taxon>Eubacteriales</taxon>
        <taxon>Clostridiaceae</taxon>
        <taxon>Clostridium</taxon>
    </lineage>
</organism>
<dbReference type="Proteomes" id="UP000092714">
    <property type="component" value="Unassembled WGS sequence"/>
</dbReference>
<reference evidence="1 2" key="1">
    <citation type="submission" date="2016-06" db="EMBL/GenBank/DDBJ databases">
        <authorList>
            <person name="Kjaerup R.B."/>
            <person name="Dalgaard T.S."/>
            <person name="Juul-Madsen H.R."/>
        </authorList>
    </citation>
    <scope>NUCLEOTIDE SEQUENCE [LARGE SCALE GENOMIC DNA]</scope>
    <source>
        <strain evidence="1 2">373-A1</strain>
    </source>
</reference>